<dbReference type="STRING" id="126957.T1IUK0"/>
<dbReference type="AlphaFoldDB" id="T1IUK0"/>
<reference evidence="2" key="2">
    <citation type="submission" date="2015-02" db="UniProtKB">
        <authorList>
            <consortium name="EnsemblMetazoa"/>
        </authorList>
    </citation>
    <scope>IDENTIFICATION</scope>
</reference>
<dbReference type="eggNOG" id="KOG0017">
    <property type="taxonomic scope" value="Eukaryota"/>
</dbReference>
<protein>
    <recommendedName>
        <fullName evidence="1">Reverse transcriptase Ty1/copia-type domain-containing protein</fullName>
    </recommendedName>
</protein>
<dbReference type="InterPro" id="IPR013103">
    <property type="entry name" value="RVT_2"/>
</dbReference>
<organism evidence="2 3">
    <name type="scientific">Strigamia maritima</name>
    <name type="common">European centipede</name>
    <name type="synonym">Geophilus maritimus</name>
    <dbReference type="NCBI Taxonomy" id="126957"/>
    <lineage>
        <taxon>Eukaryota</taxon>
        <taxon>Metazoa</taxon>
        <taxon>Ecdysozoa</taxon>
        <taxon>Arthropoda</taxon>
        <taxon>Myriapoda</taxon>
        <taxon>Chilopoda</taxon>
        <taxon>Pleurostigmophora</taxon>
        <taxon>Geophilomorpha</taxon>
        <taxon>Linotaeniidae</taxon>
        <taxon>Strigamia</taxon>
    </lineage>
</organism>
<dbReference type="Proteomes" id="UP000014500">
    <property type="component" value="Unassembled WGS sequence"/>
</dbReference>
<name>T1IUK0_STRMM</name>
<feature type="domain" description="Reverse transcriptase Ty1/copia-type" evidence="1">
    <location>
        <begin position="57"/>
        <end position="270"/>
    </location>
</feature>
<reference evidence="3" key="1">
    <citation type="submission" date="2011-05" db="EMBL/GenBank/DDBJ databases">
        <authorList>
            <person name="Richards S.R."/>
            <person name="Qu J."/>
            <person name="Jiang H."/>
            <person name="Jhangiani S.N."/>
            <person name="Agravi P."/>
            <person name="Goodspeed R."/>
            <person name="Gross S."/>
            <person name="Mandapat C."/>
            <person name="Jackson L."/>
            <person name="Mathew T."/>
            <person name="Pu L."/>
            <person name="Thornton R."/>
            <person name="Saada N."/>
            <person name="Wilczek-Boney K.B."/>
            <person name="Lee S."/>
            <person name="Kovar C."/>
            <person name="Wu Y."/>
            <person name="Scherer S.E."/>
            <person name="Worley K.C."/>
            <person name="Muzny D.M."/>
            <person name="Gibbs R."/>
        </authorList>
    </citation>
    <scope>NUCLEOTIDE SEQUENCE</scope>
    <source>
        <strain evidence="3">Brora</strain>
    </source>
</reference>
<dbReference type="EMBL" id="JH431539">
    <property type="status" value="NOT_ANNOTATED_CDS"/>
    <property type="molecule type" value="Genomic_DNA"/>
</dbReference>
<dbReference type="HOGENOM" id="CLU_001650_21_5_1"/>
<evidence type="ECO:0000313" key="2">
    <source>
        <dbReference type="EnsemblMetazoa" id="SMAR004826-PA"/>
    </source>
</evidence>
<dbReference type="EnsemblMetazoa" id="SMAR004826-RA">
    <property type="protein sequence ID" value="SMAR004826-PA"/>
    <property type="gene ID" value="SMAR004826"/>
</dbReference>
<accession>T1IUK0</accession>
<evidence type="ECO:0000259" key="1">
    <source>
        <dbReference type="Pfam" id="PF07727"/>
    </source>
</evidence>
<evidence type="ECO:0000313" key="3">
    <source>
        <dbReference type="Proteomes" id="UP000014500"/>
    </source>
</evidence>
<dbReference type="OMA" id="IHITIDS"/>
<dbReference type="Pfam" id="PF07727">
    <property type="entry name" value="RVT_2"/>
    <property type="match status" value="1"/>
</dbReference>
<dbReference type="PhylomeDB" id="T1IUK0"/>
<keyword evidence="3" id="KW-1185">Reference proteome</keyword>
<proteinExistence type="predicted"/>
<sequence length="273" mass="31465">MARYVVIDNDPSDANLVVSPNIPDEPRTYSEAIKSPDVDKWKKAMKAEMEAQKQRGTWQLVSRSTNHKVIGSRWIFKQKIDLTGSSPKFKVRLVAQGFRITKGADFEESFALVVQPSTIRMLIAMAAKLKLDIYHYDILVKAAYLHAQLNETVCMEQPERFMEYLDHPRVCLLQRALYRLPQAGRAWHEALNNILQQTGFQKMLMDPCVYSYRKNNKLVLMAIYVDDFLVFTDDNSILENIMIEVSKKLDIVNLGPVKRILGIHITIDSNRVY</sequence>